<protein>
    <submittedName>
        <fullName evidence="1">Uncharacterized protein</fullName>
    </submittedName>
</protein>
<proteinExistence type="predicted"/>
<reference evidence="1" key="1">
    <citation type="journal article" date="2015" name="Nature">
        <title>Complex archaea that bridge the gap between prokaryotes and eukaryotes.</title>
        <authorList>
            <person name="Spang A."/>
            <person name="Saw J.H."/>
            <person name="Jorgensen S.L."/>
            <person name="Zaremba-Niedzwiedzka K."/>
            <person name="Martijn J."/>
            <person name="Lind A.E."/>
            <person name="van Eijk R."/>
            <person name="Schleper C."/>
            <person name="Guy L."/>
            <person name="Ettema T.J."/>
        </authorList>
    </citation>
    <scope>NUCLEOTIDE SEQUENCE</scope>
</reference>
<comment type="caution">
    <text evidence="1">The sequence shown here is derived from an EMBL/GenBank/DDBJ whole genome shotgun (WGS) entry which is preliminary data.</text>
</comment>
<organism evidence="1">
    <name type="scientific">marine sediment metagenome</name>
    <dbReference type="NCBI Taxonomy" id="412755"/>
    <lineage>
        <taxon>unclassified sequences</taxon>
        <taxon>metagenomes</taxon>
        <taxon>ecological metagenomes</taxon>
    </lineage>
</organism>
<sequence>MSDILSRFFCKQLDIHSFVYVGMVDNKYLYKCANCPKKKTTQN</sequence>
<evidence type="ECO:0000313" key="1">
    <source>
        <dbReference type="EMBL" id="KKM69400.1"/>
    </source>
</evidence>
<dbReference type="AlphaFoldDB" id="A0A0F9LYI3"/>
<accession>A0A0F9LYI3</accession>
<gene>
    <name evidence="1" type="ORF">LCGC14_1451030</name>
</gene>
<name>A0A0F9LYI3_9ZZZZ</name>
<feature type="non-terminal residue" evidence="1">
    <location>
        <position position="43"/>
    </location>
</feature>
<dbReference type="EMBL" id="LAZR01009997">
    <property type="protein sequence ID" value="KKM69400.1"/>
    <property type="molecule type" value="Genomic_DNA"/>
</dbReference>